<feature type="non-terminal residue" evidence="1">
    <location>
        <position position="236"/>
    </location>
</feature>
<organism evidence="1">
    <name type="scientific">marine metagenome</name>
    <dbReference type="NCBI Taxonomy" id="408172"/>
    <lineage>
        <taxon>unclassified sequences</taxon>
        <taxon>metagenomes</taxon>
        <taxon>ecological metagenomes</taxon>
    </lineage>
</organism>
<evidence type="ECO:0000313" key="1">
    <source>
        <dbReference type="EMBL" id="SVD54595.1"/>
    </source>
</evidence>
<sequence length="236" mass="26190">MNKLLQILLLSLVLVGCSSLELETAASSESETQRILAMGFTHEENLIEASKLKSSHMVSVVTGQLNKARDEKIQAEFDLVDSAKFADMVIVSGNNSSFIGPEISESIKTGVLLDDVDLQDYFLQGLKDTNSGIVSHQLQLKLTHNSSDKRNYFSANLCDKWMRCDGNETNISQISTSVSNCISSSCNYREVIEVNLTDEFLRSNMETGFSMRFNSKKETNKITISSAYLKGYLQVA</sequence>
<reference evidence="1" key="1">
    <citation type="submission" date="2018-05" db="EMBL/GenBank/DDBJ databases">
        <authorList>
            <person name="Lanie J.A."/>
            <person name="Ng W.-L."/>
            <person name="Kazmierczak K.M."/>
            <person name="Andrzejewski T.M."/>
            <person name="Davidsen T.M."/>
            <person name="Wayne K.J."/>
            <person name="Tettelin H."/>
            <person name="Glass J.I."/>
            <person name="Rusch D."/>
            <person name="Podicherti R."/>
            <person name="Tsui H.-C.T."/>
            <person name="Winkler M.E."/>
        </authorList>
    </citation>
    <scope>NUCLEOTIDE SEQUENCE</scope>
</reference>
<gene>
    <name evidence="1" type="ORF">METZ01_LOCUS407449</name>
</gene>
<proteinExistence type="predicted"/>
<evidence type="ECO:0008006" key="2">
    <source>
        <dbReference type="Google" id="ProtNLM"/>
    </source>
</evidence>
<dbReference type="PROSITE" id="PS51257">
    <property type="entry name" value="PROKAR_LIPOPROTEIN"/>
    <property type="match status" value="1"/>
</dbReference>
<name>A0A382W8D2_9ZZZZ</name>
<accession>A0A382W8D2</accession>
<protein>
    <recommendedName>
        <fullName evidence="2">Lipoprotein</fullName>
    </recommendedName>
</protein>
<dbReference type="EMBL" id="UINC01157545">
    <property type="protein sequence ID" value="SVD54595.1"/>
    <property type="molecule type" value="Genomic_DNA"/>
</dbReference>
<dbReference type="AlphaFoldDB" id="A0A382W8D2"/>